<accession>A0A8H9GT27</accession>
<sequence length="52" mass="5531">MNGQRHGLSAAQDRLMTGLNAFQAVAAALEPDEGRAARPEWVGAALTLIVRE</sequence>
<dbReference type="Proteomes" id="UP000600547">
    <property type="component" value="Unassembled WGS sequence"/>
</dbReference>
<organism evidence="1 2">
    <name type="scientific">Deinococcus arenae</name>
    <dbReference type="NCBI Taxonomy" id="1452751"/>
    <lineage>
        <taxon>Bacteria</taxon>
        <taxon>Thermotogati</taxon>
        <taxon>Deinococcota</taxon>
        <taxon>Deinococci</taxon>
        <taxon>Deinococcales</taxon>
        <taxon>Deinococcaceae</taxon>
        <taxon>Deinococcus</taxon>
    </lineage>
</organism>
<reference evidence="2" key="1">
    <citation type="journal article" date="2019" name="Int. J. Syst. Evol. Microbiol.">
        <title>The Global Catalogue of Microorganisms (GCM) 10K type strain sequencing project: providing services to taxonomists for standard genome sequencing and annotation.</title>
        <authorList>
            <consortium name="The Broad Institute Genomics Platform"/>
            <consortium name="The Broad Institute Genome Sequencing Center for Infectious Disease"/>
            <person name="Wu L."/>
            <person name="Ma J."/>
        </authorList>
    </citation>
    <scope>NUCLEOTIDE SEQUENCE [LARGE SCALE GENOMIC DNA]</scope>
    <source>
        <strain evidence="2">JCM 31047</strain>
    </source>
</reference>
<proteinExistence type="predicted"/>
<keyword evidence="2" id="KW-1185">Reference proteome</keyword>
<protein>
    <submittedName>
        <fullName evidence="1">Uncharacterized protein</fullName>
    </submittedName>
</protein>
<dbReference type="EMBL" id="BMQG01000034">
    <property type="protein sequence ID" value="GGM60166.1"/>
    <property type="molecule type" value="Genomic_DNA"/>
</dbReference>
<evidence type="ECO:0000313" key="2">
    <source>
        <dbReference type="Proteomes" id="UP000600547"/>
    </source>
</evidence>
<comment type="caution">
    <text evidence="1">The sequence shown here is derived from an EMBL/GenBank/DDBJ whole genome shotgun (WGS) entry which is preliminary data.</text>
</comment>
<gene>
    <name evidence="1" type="ORF">GCM10008956_39750</name>
</gene>
<evidence type="ECO:0000313" key="1">
    <source>
        <dbReference type="EMBL" id="GGM60166.1"/>
    </source>
</evidence>
<dbReference type="AlphaFoldDB" id="A0A8H9GT27"/>
<name>A0A8H9GT27_9DEIO</name>